<evidence type="ECO:0000256" key="1">
    <source>
        <dbReference type="ARBA" id="ARBA00004496"/>
    </source>
</evidence>
<organism evidence="14 15">
    <name type="scientific">Chlamydomonas reinhardtii</name>
    <name type="common">Chlamydomonas smithii</name>
    <dbReference type="NCBI Taxonomy" id="3055"/>
    <lineage>
        <taxon>Eukaryota</taxon>
        <taxon>Viridiplantae</taxon>
        <taxon>Chlorophyta</taxon>
        <taxon>core chlorophytes</taxon>
        <taxon>Chlorophyceae</taxon>
        <taxon>CS clade</taxon>
        <taxon>Chlamydomonadales</taxon>
        <taxon>Chlamydomonadaceae</taxon>
        <taxon>Chlamydomonas</taxon>
    </lineage>
</organism>
<feature type="domain" description="AAA+ ATPase" evidence="13">
    <location>
        <begin position="60"/>
        <end position="209"/>
    </location>
</feature>
<evidence type="ECO:0000256" key="3">
    <source>
        <dbReference type="ARBA" id="ARBA00012955"/>
    </source>
</evidence>
<feature type="compositionally biased region" description="Low complexity" evidence="12">
    <location>
        <begin position="30"/>
        <end position="44"/>
    </location>
</feature>
<dbReference type="ExpressionAtlas" id="A0A2K3E6L7">
    <property type="expression patterns" value="baseline and differential"/>
</dbReference>
<feature type="domain" description="AAA+ ATPase" evidence="13">
    <location>
        <begin position="1558"/>
        <end position="1707"/>
    </location>
</feature>
<protein>
    <recommendedName>
        <fullName evidence="3">adenylate kinase</fullName>
        <ecNumber evidence="3">2.7.4.3</ecNumber>
    </recommendedName>
</protein>
<dbReference type="GO" id="GO:0006207">
    <property type="term" value="P:'de novo' pyrimidine nucleobase biosynthetic process"/>
    <property type="evidence" value="ECO:0007669"/>
    <property type="project" value="InterPro"/>
</dbReference>
<dbReference type="PROSITE" id="PS00113">
    <property type="entry name" value="ADENYLATE_KINASE"/>
    <property type="match status" value="8"/>
</dbReference>
<dbReference type="InterPro" id="IPR003593">
    <property type="entry name" value="AAA+_ATPase"/>
</dbReference>
<reference evidence="14 15" key="1">
    <citation type="journal article" date="2007" name="Science">
        <title>The Chlamydomonas genome reveals the evolution of key animal and plant functions.</title>
        <authorList>
            <person name="Merchant S.S."/>
            <person name="Prochnik S.E."/>
            <person name="Vallon O."/>
            <person name="Harris E.H."/>
            <person name="Karpowicz S.J."/>
            <person name="Witman G.B."/>
            <person name="Terry A."/>
            <person name="Salamov A."/>
            <person name="Fritz-Laylin L.K."/>
            <person name="Marechal-Drouard L."/>
            <person name="Marshall W.F."/>
            <person name="Qu L.H."/>
            <person name="Nelson D.R."/>
            <person name="Sanderfoot A.A."/>
            <person name="Spalding M.H."/>
            <person name="Kapitonov V.V."/>
            <person name="Ren Q."/>
            <person name="Ferris P."/>
            <person name="Lindquist E."/>
            <person name="Shapiro H."/>
            <person name="Lucas S.M."/>
            <person name="Grimwood J."/>
            <person name="Schmutz J."/>
            <person name="Cardol P."/>
            <person name="Cerutti H."/>
            <person name="Chanfreau G."/>
            <person name="Chen C.L."/>
            <person name="Cognat V."/>
            <person name="Croft M.T."/>
            <person name="Dent R."/>
            <person name="Dutcher S."/>
            <person name="Fernandez E."/>
            <person name="Fukuzawa H."/>
            <person name="Gonzalez-Ballester D."/>
            <person name="Gonzalez-Halphen D."/>
            <person name="Hallmann A."/>
            <person name="Hanikenne M."/>
            <person name="Hippler M."/>
            <person name="Inwood W."/>
            <person name="Jabbari K."/>
            <person name="Kalanon M."/>
            <person name="Kuras R."/>
            <person name="Lefebvre P.A."/>
            <person name="Lemaire S.D."/>
            <person name="Lobanov A.V."/>
            <person name="Lohr M."/>
            <person name="Manuell A."/>
            <person name="Meier I."/>
            <person name="Mets L."/>
            <person name="Mittag M."/>
            <person name="Mittelmeier T."/>
            <person name="Moroney J.V."/>
            <person name="Moseley J."/>
            <person name="Napoli C."/>
            <person name="Nedelcu A.M."/>
            <person name="Niyogi K."/>
            <person name="Novoselov S.V."/>
            <person name="Paulsen I.T."/>
            <person name="Pazour G."/>
            <person name="Purton S."/>
            <person name="Ral J.P."/>
            <person name="Riano-Pachon D.M."/>
            <person name="Riekhof W."/>
            <person name="Rymarquis L."/>
            <person name="Schroda M."/>
            <person name="Stern D."/>
            <person name="Umen J."/>
            <person name="Willows R."/>
            <person name="Wilson N."/>
            <person name="Zimmer S.L."/>
            <person name="Allmer J."/>
            <person name="Balk J."/>
            <person name="Bisova K."/>
            <person name="Chen C.J."/>
            <person name="Elias M."/>
            <person name="Gendler K."/>
            <person name="Hauser C."/>
            <person name="Lamb M.R."/>
            <person name="Ledford H."/>
            <person name="Long J.C."/>
            <person name="Minagawa J."/>
            <person name="Page M.D."/>
            <person name="Pan J."/>
            <person name="Pootakham W."/>
            <person name="Roje S."/>
            <person name="Rose A."/>
            <person name="Stahlberg E."/>
            <person name="Terauchi A.M."/>
            <person name="Yang P."/>
            <person name="Ball S."/>
            <person name="Bowler C."/>
            <person name="Dieckmann C.L."/>
            <person name="Gladyshev V.N."/>
            <person name="Green P."/>
            <person name="Jorgensen R."/>
            <person name="Mayfield S."/>
            <person name="Mueller-Roeber B."/>
            <person name="Rajamani S."/>
            <person name="Sayre R.T."/>
            <person name="Brokstein P."/>
            <person name="Dubchak I."/>
            <person name="Goodstein D."/>
            <person name="Hornick L."/>
            <person name="Huang Y.W."/>
            <person name="Jhaveri J."/>
            <person name="Luo Y."/>
            <person name="Martinez D."/>
            <person name="Ngau W.C."/>
            <person name="Otillar B."/>
            <person name="Poliakov A."/>
            <person name="Porter A."/>
            <person name="Szajkowski L."/>
            <person name="Werner G."/>
            <person name="Zhou K."/>
            <person name="Grigoriev I.V."/>
            <person name="Rokhsar D.S."/>
            <person name="Grossman A.R."/>
        </authorList>
    </citation>
    <scope>NUCLEOTIDE SEQUENCE [LARGE SCALE GENOMIC DNA]</scope>
    <source>
        <strain evidence="15">CC-503</strain>
    </source>
</reference>
<dbReference type="GeneID" id="5715353"/>
<evidence type="ECO:0000256" key="7">
    <source>
        <dbReference type="ARBA" id="ARBA00022777"/>
    </source>
</evidence>
<keyword evidence="8" id="KW-0067">ATP-binding</keyword>
<dbReference type="InterPro" id="IPR033690">
    <property type="entry name" value="Adenylat_kinase_CS"/>
</dbReference>
<feature type="domain" description="AAA+ ATPase" evidence="13">
    <location>
        <begin position="938"/>
        <end position="1087"/>
    </location>
</feature>
<comment type="catalytic activity">
    <reaction evidence="11">
        <text>UMP + ATP = UDP + ADP</text>
        <dbReference type="Rhea" id="RHEA:24400"/>
        <dbReference type="ChEBI" id="CHEBI:30616"/>
        <dbReference type="ChEBI" id="CHEBI:57865"/>
        <dbReference type="ChEBI" id="CHEBI:58223"/>
        <dbReference type="ChEBI" id="CHEBI:456216"/>
        <dbReference type="EC" id="2.7.4.14"/>
    </reaction>
</comment>
<dbReference type="STRING" id="3055.A0A2K3E6L7"/>
<keyword evidence="5" id="KW-0808">Transferase</keyword>
<dbReference type="KEGG" id="cre:CHLRE_01g029750v5"/>
<evidence type="ECO:0000256" key="2">
    <source>
        <dbReference type="ARBA" id="ARBA00007220"/>
    </source>
</evidence>
<keyword evidence="10" id="KW-0539">Nucleus</keyword>
<comment type="similarity">
    <text evidence="2">Belongs to the adenylate kinase family.</text>
</comment>
<evidence type="ECO:0000256" key="12">
    <source>
        <dbReference type="SAM" id="MobiDB-lite"/>
    </source>
</evidence>
<feature type="domain" description="AAA+ ATPase" evidence="13">
    <location>
        <begin position="279"/>
        <end position="428"/>
    </location>
</feature>
<dbReference type="InterPro" id="IPR006266">
    <property type="entry name" value="UMP_CMP_kinase"/>
</dbReference>
<dbReference type="GO" id="GO:0005829">
    <property type="term" value="C:cytosol"/>
    <property type="evidence" value="ECO:0000318"/>
    <property type="project" value="GO_Central"/>
</dbReference>
<dbReference type="Gene3D" id="3.40.50.300">
    <property type="entry name" value="P-loop containing nucleotide triphosphate hydrolases"/>
    <property type="match status" value="8"/>
</dbReference>
<dbReference type="NCBIfam" id="TIGR01359">
    <property type="entry name" value="UMP_CMP_kin_fam"/>
    <property type="match status" value="8"/>
</dbReference>
<feature type="domain" description="AAA+ ATPase" evidence="13">
    <location>
        <begin position="1143"/>
        <end position="1292"/>
    </location>
</feature>
<dbReference type="OrthoDB" id="442176at2759"/>
<dbReference type="InterPro" id="IPR027417">
    <property type="entry name" value="P-loop_NTPase"/>
</dbReference>
<evidence type="ECO:0000256" key="8">
    <source>
        <dbReference type="ARBA" id="ARBA00022840"/>
    </source>
</evidence>
<evidence type="ECO:0000313" key="14">
    <source>
        <dbReference type="EMBL" id="PNW88442.1"/>
    </source>
</evidence>
<dbReference type="Pfam" id="PF00406">
    <property type="entry name" value="ADK"/>
    <property type="match status" value="8"/>
</dbReference>
<evidence type="ECO:0000256" key="9">
    <source>
        <dbReference type="ARBA" id="ARBA00022975"/>
    </source>
</evidence>
<dbReference type="GO" id="GO:0006221">
    <property type="term" value="P:pyrimidine nucleotide biosynthetic process"/>
    <property type="evidence" value="ECO:0007669"/>
    <property type="project" value="UniProtKB-KW"/>
</dbReference>
<evidence type="ECO:0000256" key="4">
    <source>
        <dbReference type="ARBA" id="ARBA00022490"/>
    </source>
</evidence>
<dbReference type="PRINTS" id="PR00094">
    <property type="entry name" value="ADENYLTKNASE"/>
</dbReference>
<dbReference type="InterPro" id="IPR000850">
    <property type="entry name" value="Adenylat/UMP-CMP_kin"/>
</dbReference>
<keyword evidence="15" id="KW-1185">Reference proteome</keyword>
<evidence type="ECO:0000259" key="13">
    <source>
        <dbReference type="SMART" id="SM00382"/>
    </source>
</evidence>
<evidence type="ECO:0000256" key="10">
    <source>
        <dbReference type="ARBA" id="ARBA00023242"/>
    </source>
</evidence>
<dbReference type="GO" id="GO:0004017">
    <property type="term" value="F:AMP kinase activity"/>
    <property type="evidence" value="ECO:0000318"/>
    <property type="project" value="GO_Central"/>
</dbReference>
<comment type="subcellular location">
    <subcellularLocation>
        <location evidence="1">Cytoplasm</location>
    </subcellularLocation>
</comment>
<feature type="domain" description="AAA+ ATPase" evidence="13">
    <location>
        <begin position="718"/>
        <end position="867"/>
    </location>
</feature>
<feature type="domain" description="AAA+ ATPase" evidence="13">
    <location>
        <begin position="1353"/>
        <end position="1502"/>
    </location>
</feature>
<name>A0A2K3E6L7_CHLRE</name>
<proteinExistence type="inferred from homology"/>
<dbReference type="HAMAP" id="MF_00235">
    <property type="entry name" value="Adenylate_kinase_Adk"/>
    <property type="match status" value="8"/>
</dbReference>
<dbReference type="EC" id="2.7.4.3" evidence="3"/>
<accession>A0A2K3E6L7</accession>
<evidence type="ECO:0000313" key="15">
    <source>
        <dbReference type="Proteomes" id="UP000006906"/>
    </source>
</evidence>
<keyword evidence="7" id="KW-0418">Kinase</keyword>
<dbReference type="InParanoid" id="A0A2K3E6L7"/>
<evidence type="ECO:0000256" key="11">
    <source>
        <dbReference type="ARBA" id="ARBA00048116"/>
    </source>
</evidence>
<evidence type="ECO:0000256" key="6">
    <source>
        <dbReference type="ARBA" id="ARBA00022741"/>
    </source>
</evidence>
<dbReference type="FunFam" id="3.40.50.300:FF:000315">
    <property type="entry name" value="Adenylate kinase 1"/>
    <property type="match status" value="1"/>
</dbReference>
<sequence length="1747" mass="187574">MGCGASKTEQPSKPEPAVPKEPSSPAMGGKPSKPQQQAPSAPAQTEEIALPPVPGSLPADAQIVFVLGGPGSGKGTQCDKIKADYECVHLSAGDLLRAEVKSGSEVGLKCEALMKEGKLVPVAVTLNLLKRDMIASGGKFFLIDGFPRALDQAAQFENSIMPCKTVLFFDCPEEEMEKRLLKRGETSGRSDDNADTIRKRFHTFLDQSLPVKDHYLTQGKCHVISAVAAPDDVYGKVKVVLEGLHAPKKASAAATALAAAPAASEDIALPPVPGNLPADAQIVFVLGGPGSGKGTQCDKIKADYECVHLSAGDLLRAEVKSGSEVGQKCEALMKEGKLVPVAVTLNLLKRDMIASGGKFFLIDGFPRALDQAAQFESSIMPCKTVLFFDCPEEEMEKRLLKRGETSGRSDDNADTIRKRFRTFLDQSLPVKDHYLTQGKCHVISAVAAPDDVYGKVKVVLEGLHAPKKAGVTATVSATPAAAALEEFALPPVPGSLPADAQIVFVLGGPGSGKGTQCDQIKEEYECVHLSAGDLLRAEVKSGSEVGQKCEALMKEGKLVPVAVTLNLLKRDMIASGGKFFLIDGFPRALDQAEQFESSIMPCKTVLFFDCPEEEMEKRLLKRGETSGRSDDNADTIRKRFHTFLDQSLPVKDHYLTQGKCHVISAVAAPDDVYGKVKVVLEGLHAPKKASAAATALAAAPAASEDIALPPVPGNLPADAQIVFVLGGPGSGKGTQCDKIKADYECVHLSAGDLLRAEVKSGSEVGQKCEALMKEGKLVPVAVTLNLLKRDMIASGGKFFLIDGFPRALDQAAQFESSIMPCKTVLFFDCPEEEMEKRLLKRGETSGRSDDNADTIRKRFRTFLDQSLPVKDHYLTQGKCHVISAVAAPDDVYGKVKVVLEGLHAPKKAGVTATVSATPAAAALEEFALPPVPGSLPADAQIVFVLGGPGSGKGTQCDQIKEEYECVHLSAGDLLRAEVKSGSEVGQKCEALMKEGKLVPVAVTLNLLKRDMIASGGKFFLIDGFPRALDQAEQFESSIMPCKTVLFFDCPEEEMEKRLLKRGETSGRSDDNADTIRKRFRTFLDQSLPVKDHYLAQGKCHVISAVPPPKEVYGKVKAALDAMGAPKKSEDIALPPVPGSLPADAQIVFVLGGPGSGKGTQCDKIKADYECVHLSAGDLLRAEVKSGSEVGQKCEALMKEGKLVPVAVTLNLLKRDMIASGGKFFLIDGFPRALDQAEQFESSIMPCKTVLFFDCPEEEMEKRLLKRGETSGRSDDNADTIRKRFHTFLEQSLPVKDHYLAQGKCHVISAVAAPDDVYGKVKVVLEGLHAPKKAAAAVSEEIALPPVPGSLPADAQIVFVLGGPGSGKGTQCDQIKEEYECVHLSAGDLLRAEVKSGSEVGQKCEALMKEGKLVPVAVTLNLLKRDMIASGGKFFLIDGFPRALDQAEQFESSIMPCKTVLFFDCPEEEMEKRLLKRGETSGRSDDNADTIRKRFRTFLDQSLPVKDHYLAQGKCHVISAVPPPKEVYGKVKAALDAMGAPKKSEEIALPSVPGSLPADAQIVFVLGGPGSGKGTQCDKIKADYDCVHLSAGDLLRAEVKSGSEVGQKCEALMKEGKLVPVAVTLNLLKRDMIASGGKFFLIDGFPRALDQAEQFESSIMPCKTVLFFDCPEEEMEKRLLKRGETSGRSDDNADTIRKRFRTFLDQSLPVKDHYLTQGKCHVISAVAAPDDVYGKVKVALEGLSVVKK</sequence>
<dbReference type="GO" id="GO:0005737">
    <property type="term" value="C:cytoplasm"/>
    <property type="evidence" value="ECO:0000318"/>
    <property type="project" value="GO_Central"/>
</dbReference>
<dbReference type="SUPFAM" id="SSF52540">
    <property type="entry name" value="P-loop containing nucleoside triphosphate hydrolases"/>
    <property type="match status" value="8"/>
</dbReference>
<evidence type="ECO:0000256" key="5">
    <source>
        <dbReference type="ARBA" id="ARBA00022679"/>
    </source>
</evidence>
<gene>
    <name evidence="14" type="ORF">CHLRE_01g029750v5</name>
</gene>
<dbReference type="SMART" id="SM00382">
    <property type="entry name" value="AAA"/>
    <property type="match status" value="8"/>
</dbReference>
<dbReference type="GO" id="GO:0005524">
    <property type="term" value="F:ATP binding"/>
    <property type="evidence" value="ECO:0007669"/>
    <property type="project" value="UniProtKB-KW"/>
</dbReference>
<dbReference type="CDD" id="cd01428">
    <property type="entry name" value="ADK"/>
    <property type="match status" value="8"/>
</dbReference>
<dbReference type="PANTHER" id="PTHR23359">
    <property type="entry name" value="NUCLEOTIDE KINASE"/>
    <property type="match status" value="1"/>
</dbReference>
<dbReference type="RefSeq" id="XP_042928532.1">
    <property type="nucleotide sequence ID" value="XM_043058618.1"/>
</dbReference>
<feature type="domain" description="AAA+ ATPase" evidence="13">
    <location>
        <begin position="499"/>
        <end position="648"/>
    </location>
</feature>
<keyword evidence="6" id="KW-0547">Nucleotide-binding</keyword>
<dbReference type="Gramene" id="PNW88442">
    <property type="protein sequence ID" value="PNW88442"/>
    <property type="gene ID" value="CHLRE_01g029750v5"/>
</dbReference>
<dbReference type="PaxDb" id="3055-EDP09780"/>
<dbReference type="EMBL" id="CM008962">
    <property type="protein sequence ID" value="PNW88442.1"/>
    <property type="molecule type" value="Genomic_DNA"/>
</dbReference>
<feature type="region of interest" description="Disordered" evidence="12">
    <location>
        <begin position="1"/>
        <end position="53"/>
    </location>
</feature>
<dbReference type="Proteomes" id="UP000006906">
    <property type="component" value="Chromosome 1"/>
</dbReference>
<keyword evidence="9" id="KW-0665">Pyrimidine biosynthesis</keyword>
<keyword evidence="4" id="KW-0963">Cytoplasm</keyword>